<evidence type="ECO:0000256" key="9">
    <source>
        <dbReference type="ARBA" id="ARBA00049308"/>
    </source>
</evidence>
<dbReference type="PANTHER" id="PTHR45646:SF12">
    <property type="entry name" value="SERINE_THREONINE-PROTEIN KINASE AFC1"/>
    <property type="match status" value="1"/>
</dbReference>
<dbReference type="Proteomes" id="UP000324705">
    <property type="component" value="Chromosome 6B"/>
</dbReference>
<dbReference type="Pfam" id="PF00069">
    <property type="entry name" value="Pkinase"/>
    <property type="match status" value="2"/>
</dbReference>
<dbReference type="SMART" id="SM00220">
    <property type="entry name" value="S_TKc"/>
    <property type="match status" value="1"/>
</dbReference>
<proteinExistence type="inferred from homology"/>
<evidence type="ECO:0000313" key="14">
    <source>
        <dbReference type="Proteomes" id="UP000324705"/>
    </source>
</evidence>
<dbReference type="GO" id="GO:0004712">
    <property type="term" value="F:protein serine/threonine/tyrosine kinase activity"/>
    <property type="evidence" value="ECO:0007669"/>
    <property type="project" value="UniProtKB-EC"/>
</dbReference>
<dbReference type="PROSITE" id="PS00108">
    <property type="entry name" value="PROTEIN_KINASE_ST"/>
    <property type="match status" value="1"/>
</dbReference>
<dbReference type="EMBL" id="LT934122">
    <property type="protein sequence ID" value="VAI59056.1"/>
    <property type="molecule type" value="Genomic_DNA"/>
</dbReference>
<comment type="catalytic activity">
    <reaction evidence="8">
        <text>L-seryl-[protein] + ATP = O-phospho-L-seryl-[protein] + ADP + H(+)</text>
        <dbReference type="Rhea" id="RHEA:17989"/>
        <dbReference type="Rhea" id="RHEA-COMP:9863"/>
        <dbReference type="Rhea" id="RHEA-COMP:11604"/>
        <dbReference type="ChEBI" id="CHEBI:15378"/>
        <dbReference type="ChEBI" id="CHEBI:29999"/>
        <dbReference type="ChEBI" id="CHEBI:30616"/>
        <dbReference type="ChEBI" id="CHEBI:83421"/>
        <dbReference type="ChEBI" id="CHEBI:456216"/>
        <dbReference type="EC" id="2.7.12.1"/>
    </reaction>
</comment>
<evidence type="ECO:0000256" key="4">
    <source>
        <dbReference type="ARBA" id="ARBA00022741"/>
    </source>
</evidence>
<evidence type="ECO:0000256" key="7">
    <source>
        <dbReference type="ARBA" id="ARBA00037966"/>
    </source>
</evidence>
<dbReference type="PANTHER" id="PTHR45646">
    <property type="entry name" value="SERINE/THREONINE-PROTEIN KINASE DOA-RELATED"/>
    <property type="match status" value="1"/>
</dbReference>
<keyword evidence="6" id="KW-0067">ATP-binding</keyword>
<dbReference type="EC" id="2.7.12.1" evidence="1"/>
<accession>A0A9R0YP36</accession>
<dbReference type="OMA" id="RHHIQSF"/>
<keyword evidence="5" id="KW-0418">Kinase</keyword>
<comment type="similarity">
    <text evidence="7">Belongs to the protein kinase superfamily. CMGC Ser/Thr protein kinase family. Lammer subfamily.</text>
</comment>
<comment type="catalytic activity">
    <reaction evidence="9">
        <text>L-threonyl-[protein] + ATP = O-phospho-L-threonyl-[protein] + ADP + H(+)</text>
        <dbReference type="Rhea" id="RHEA:46608"/>
        <dbReference type="Rhea" id="RHEA-COMP:11060"/>
        <dbReference type="Rhea" id="RHEA-COMP:11605"/>
        <dbReference type="ChEBI" id="CHEBI:15378"/>
        <dbReference type="ChEBI" id="CHEBI:30013"/>
        <dbReference type="ChEBI" id="CHEBI:30616"/>
        <dbReference type="ChEBI" id="CHEBI:61977"/>
        <dbReference type="ChEBI" id="CHEBI:456216"/>
        <dbReference type="EC" id="2.7.12.1"/>
    </reaction>
</comment>
<evidence type="ECO:0000313" key="13">
    <source>
        <dbReference type="EMBL" id="VAI59056.1"/>
    </source>
</evidence>
<keyword evidence="4" id="KW-0547">Nucleotide-binding</keyword>
<organism evidence="13 14">
    <name type="scientific">Triticum turgidum subsp. durum</name>
    <name type="common">Durum wheat</name>
    <name type="synonym">Triticum durum</name>
    <dbReference type="NCBI Taxonomy" id="4567"/>
    <lineage>
        <taxon>Eukaryota</taxon>
        <taxon>Viridiplantae</taxon>
        <taxon>Streptophyta</taxon>
        <taxon>Embryophyta</taxon>
        <taxon>Tracheophyta</taxon>
        <taxon>Spermatophyta</taxon>
        <taxon>Magnoliopsida</taxon>
        <taxon>Liliopsida</taxon>
        <taxon>Poales</taxon>
        <taxon>Poaceae</taxon>
        <taxon>BOP clade</taxon>
        <taxon>Pooideae</taxon>
        <taxon>Triticodae</taxon>
        <taxon>Triticeae</taxon>
        <taxon>Triticinae</taxon>
        <taxon>Triticum</taxon>
    </lineage>
</organism>
<evidence type="ECO:0000256" key="1">
    <source>
        <dbReference type="ARBA" id="ARBA00013203"/>
    </source>
</evidence>
<dbReference type="Gene3D" id="3.30.200.20">
    <property type="entry name" value="Phosphorylase Kinase, domain 1"/>
    <property type="match status" value="1"/>
</dbReference>
<name>A0A9R0YP36_TRITD</name>
<feature type="domain" description="Protein kinase" evidence="12">
    <location>
        <begin position="97"/>
        <end position="432"/>
    </location>
</feature>
<protein>
    <recommendedName>
        <fullName evidence="1">dual-specificity kinase</fullName>
        <ecNumber evidence="1">2.7.12.1</ecNumber>
    </recommendedName>
</protein>
<evidence type="ECO:0000256" key="6">
    <source>
        <dbReference type="ARBA" id="ARBA00022840"/>
    </source>
</evidence>
<dbReference type="SUPFAM" id="SSF56112">
    <property type="entry name" value="Protein kinase-like (PK-like)"/>
    <property type="match status" value="1"/>
</dbReference>
<dbReference type="PROSITE" id="PS50011">
    <property type="entry name" value="PROTEIN_KINASE_DOM"/>
    <property type="match status" value="1"/>
</dbReference>
<dbReference type="Gene3D" id="1.10.510.10">
    <property type="entry name" value="Transferase(Phosphotransferase) domain 1"/>
    <property type="match status" value="1"/>
</dbReference>
<evidence type="ECO:0000256" key="8">
    <source>
        <dbReference type="ARBA" id="ARBA00049003"/>
    </source>
</evidence>
<dbReference type="AlphaFoldDB" id="A0A9R0YP36"/>
<dbReference type="FunFam" id="3.30.200.20:FF:000463">
    <property type="entry name" value="Serine/threonine-protein kinase AFC2"/>
    <property type="match status" value="1"/>
</dbReference>
<comment type="catalytic activity">
    <reaction evidence="10">
        <text>L-tyrosyl-[protein] + ATP = O-phospho-L-tyrosyl-[protein] + ADP + H(+)</text>
        <dbReference type="Rhea" id="RHEA:10596"/>
        <dbReference type="Rhea" id="RHEA-COMP:10136"/>
        <dbReference type="Rhea" id="RHEA-COMP:20101"/>
        <dbReference type="ChEBI" id="CHEBI:15378"/>
        <dbReference type="ChEBI" id="CHEBI:30616"/>
        <dbReference type="ChEBI" id="CHEBI:46858"/>
        <dbReference type="ChEBI" id="CHEBI:61978"/>
        <dbReference type="ChEBI" id="CHEBI:456216"/>
        <dbReference type="EC" id="2.7.12.1"/>
    </reaction>
</comment>
<dbReference type="FunFam" id="1.10.510.10:FF:000612">
    <property type="entry name" value="Serine/threonine-protein kinase AFC2"/>
    <property type="match status" value="1"/>
</dbReference>
<dbReference type="CDD" id="cd14134">
    <property type="entry name" value="PKc_CLK"/>
    <property type="match status" value="1"/>
</dbReference>
<evidence type="ECO:0000256" key="10">
    <source>
        <dbReference type="ARBA" id="ARBA00051680"/>
    </source>
</evidence>
<keyword evidence="3" id="KW-0808">Transferase</keyword>
<evidence type="ECO:0000256" key="3">
    <source>
        <dbReference type="ARBA" id="ARBA00022679"/>
    </source>
</evidence>
<keyword evidence="2" id="KW-0723">Serine/threonine-protein kinase</keyword>
<dbReference type="GO" id="GO:0005634">
    <property type="term" value="C:nucleus"/>
    <property type="evidence" value="ECO:0007669"/>
    <property type="project" value="TreeGrafter"/>
</dbReference>
<dbReference type="Gramene" id="TRITD6Bv1G140690.8">
    <property type="protein sequence ID" value="TRITD6Bv1G140690.8"/>
    <property type="gene ID" value="TRITD6Bv1G140690"/>
</dbReference>
<evidence type="ECO:0000256" key="11">
    <source>
        <dbReference type="SAM" id="MobiDB-lite"/>
    </source>
</evidence>
<dbReference type="InterPro" id="IPR051175">
    <property type="entry name" value="CLK_kinases"/>
</dbReference>
<feature type="region of interest" description="Disordered" evidence="11">
    <location>
        <begin position="1"/>
        <end position="21"/>
    </location>
</feature>
<dbReference type="InterPro" id="IPR011009">
    <property type="entry name" value="Kinase-like_dom_sf"/>
</dbReference>
<evidence type="ECO:0000259" key="12">
    <source>
        <dbReference type="PROSITE" id="PS50011"/>
    </source>
</evidence>
<keyword evidence="14" id="KW-1185">Reference proteome</keyword>
<dbReference type="InterPro" id="IPR000719">
    <property type="entry name" value="Prot_kinase_dom"/>
</dbReference>
<evidence type="ECO:0000256" key="5">
    <source>
        <dbReference type="ARBA" id="ARBA00022777"/>
    </source>
</evidence>
<dbReference type="InterPro" id="IPR008271">
    <property type="entry name" value="Ser/Thr_kinase_AS"/>
</dbReference>
<sequence length="441" mass="51311">MEAQWLAEYPHQAADNRPRKRPRLAWDAAPQLFPPPKAIPMLYCGQELINGNFTTAFLPPPPIYYAGPPRNLSPPWRPDDKDGHYVFTLGENLTPRYRILSKMGEGTFGQVLECWDLENQESVAIKIVRSLQKYREAAMIEIDVLQRLGKHDFTGSRCVQIRNWFDYRNHICIVFEKLGPSLYDFLRKNNYRSFAIDLVREFARQILESVTFMHDLRLIHTDLKPENILLVSPDTIRVHDYKFSFFSMKIPIRPPKDGSVFKNLPKSSAIKLIDFGSTTFDHQDHNYVVSTRHYRAPEVILGLGWNYPCDLWSVGCILVELCSGEALFQTHENLEHLAMMEKVLGPLPKHMIARADRRAEKYFRRGLRLDWPEGAASRESMKAVWKLPRLQNLVMQHVDHSAGDLIDLLQGLLRYDPDERLKARQALQHPFFTRCHRRCGY</sequence>
<dbReference type="GO" id="GO:0005524">
    <property type="term" value="F:ATP binding"/>
    <property type="evidence" value="ECO:0007669"/>
    <property type="project" value="UniProtKB-KW"/>
</dbReference>
<gene>
    <name evidence="13" type="ORF">TRITD_6Bv1G140690</name>
</gene>
<reference evidence="13 14" key="1">
    <citation type="submission" date="2017-09" db="EMBL/GenBank/DDBJ databases">
        <authorList>
            <consortium name="International Durum Wheat Genome Sequencing Consortium (IDWGSC)"/>
            <person name="Milanesi L."/>
        </authorList>
    </citation>
    <scope>NUCLEOTIDE SEQUENCE [LARGE SCALE GENOMIC DNA]</scope>
    <source>
        <strain evidence="14">cv. Svevo</strain>
    </source>
</reference>
<evidence type="ECO:0000256" key="2">
    <source>
        <dbReference type="ARBA" id="ARBA00022527"/>
    </source>
</evidence>
<dbReference type="GO" id="GO:0004674">
    <property type="term" value="F:protein serine/threonine kinase activity"/>
    <property type="evidence" value="ECO:0007669"/>
    <property type="project" value="UniProtKB-KW"/>
</dbReference>